<evidence type="ECO:0000256" key="2">
    <source>
        <dbReference type="SAM" id="Phobius"/>
    </source>
</evidence>
<protein>
    <submittedName>
        <fullName evidence="4">Uncharacterized protein isoform X2</fullName>
    </submittedName>
</protein>
<evidence type="ECO:0000256" key="1">
    <source>
        <dbReference type="SAM" id="MobiDB-lite"/>
    </source>
</evidence>
<name>A0A9R1T149_9HYME</name>
<keyword evidence="2" id="KW-0812">Transmembrane</keyword>
<keyword evidence="2" id="KW-0472">Membrane</keyword>
<organism evidence="3 4">
    <name type="scientific">Fopius arisanus</name>
    <dbReference type="NCBI Taxonomy" id="64838"/>
    <lineage>
        <taxon>Eukaryota</taxon>
        <taxon>Metazoa</taxon>
        <taxon>Ecdysozoa</taxon>
        <taxon>Arthropoda</taxon>
        <taxon>Hexapoda</taxon>
        <taxon>Insecta</taxon>
        <taxon>Pterygota</taxon>
        <taxon>Neoptera</taxon>
        <taxon>Endopterygota</taxon>
        <taxon>Hymenoptera</taxon>
        <taxon>Apocrita</taxon>
        <taxon>Ichneumonoidea</taxon>
        <taxon>Braconidae</taxon>
        <taxon>Opiinae</taxon>
        <taxon>Fopius</taxon>
    </lineage>
</organism>
<dbReference type="OrthoDB" id="10009315at2759"/>
<dbReference type="Proteomes" id="UP000694866">
    <property type="component" value="Unplaced"/>
</dbReference>
<evidence type="ECO:0000313" key="3">
    <source>
        <dbReference type="Proteomes" id="UP000694866"/>
    </source>
</evidence>
<evidence type="ECO:0000313" key="4">
    <source>
        <dbReference type="RefSeq" id="XP_011301007.1"/>
    </source>
</evidence>
<reference evidence="4" key="1">
    <citation type="submission" date="2025-08" db="UniProtKB">
        <authorList>
            <consortium name="RefSeq"/>
        </authorList>
    </citation>
    <scope>IDENTIFICATION</scope>
    <source>
        <strain evidence="4">USDA-PBARC FA_bdor</strain>
        <tissue evidence="4">Whole organism</tissue>
    </source>
</reference>
<feature type="transmembrane region" description="Helical" evidence="2">
    <location>
        <begin position="62"/>
        <end position="86"/>
    </location>
</feature>
<dbReference type="Gene3D" id="1.10.287.1490">
    <property type="match status" value="1"/>
</dbReference>
<keyword evidence="2" id="KW-1133">Transmembrane helix</keyword>
<accession>A0A9R1T149</accession>
<feature type="compositionally biased region" description="Polar residues" evidence="1">
    <location>
        <begin position="370"/>
        <end position="388"/>
    </location>
</feature>
<dbReference type="GeneID" id="105265291"/>
<dbReference type="RefSeq" id="XP_011301007.1">
    <property type="nucleotide sequence ID" value="XM_011302705.1"/>
</dbReference>
<gene>
    <name evidence="4" type="primary">LOC105265291</name>
</gene>
<proteinExistence type="predicted"/>
<dbReference type="AlphaFoldDB" id="A0A9R1T149"/>
<sequence length="388" mass="42841">MENKNNKETINLLDLLSESESDLSDLVLTTPKKRRIKRRQRPGVRGKSKNSCTCNTARTRIITLWIAAVLITFWLITLSWLAAVLYREIGRMHVSIKSAIAGSEALPEALQKCHSASQKLEKNQTILFTQLTDVKGQIADFSLQLSDIQKGLRQVREQLKNTPELTNIPGELKDVKKSVATFGSSIRDLGATVNALKGTDTKMQEIQTSLLKNITDIQSTLITLSNITRRPEISTNETKLKTEELSQSLGQLKADLVSINEILTRNLTWVSNDQKKDHTLLVSLQDSTQNALSKVLSLQGECAKASEQSKVIESVEKLTSSLAEVQAINADLRGKLAQLEQGYSQLHNSTNDMLNKIATINSNSPNSNNEHSQISGSSTHATNSQSPN</sequence>
<keyword evidence="3" id="KW-1185">Reference proteome</keyword>
<feature type="region of interest" description="Disordered" evidence="1">
    <location>
        <begin position="361"/>
        <end position="388"/>
    </location>
</feature>